<reference evidence="3 4" key="1">
    <citation type="journal article" date="2016" name="Genome Announc.">
        <title>Genome Sequence of Madurella mycetomatis mm55, Isolated from a Human Mycetoma Case in Sudan.</title>
        <authorList>
            <person name="Smit S."/>
            <person name="Derks M.F."/>
            <person name="Bervoets S."/>
            <person name="Fahal A."/>
            <person name="van Leeuwen W."/>
            <person name="van Belkum A."/>
            <person name="van de Sande W.W."/>
        </authorList>
    </citation>
    <scope>NUCLEOTIDE SEQUENCE [LARGE SCALE GENOMIC DNA]</scope>
    <source>
        <strain evidence="4">mm55</strain>
    </source>
</reference>
<evidence type="ECO:0000313" key="4">
    <source>
        <dbReference type="Proteomes" id="UP000078237"/>
    </source>
</evidence>
<dbReference type="Gene3D" id="3.40.50.1820">
    <property type="entry name" value="alpha/beta hydrolase"/>
    <property type="match status" value="1"/>
</dbReference>
<feature type="domain" description="Serine hydrolase" evidence="2">
    <location>
        <begin position="1"/>
        <end position="295"/>
    </location>
</feature>
<protein>
    <submittedName>
        <fullName evidence="3">Dihydrofolate reductase</fullName>
    </submittedName>
</protein>
<dbReference type="OrthoDB" id="2094269at2759"/>
<proteinExistence type="predicted"/>
<dbReference type="PANTHER" id="PTHR48070:SF4">
    <property type="entry name" value="ESTERASE ALNB"/>
    <property type="match status" value="1"/>
</dbReference>
<dbReference type="InterPro" id="IPR029058">
    <property type="entry name" value="AB_hydrolase_fold"/>
</dbReference>
<keyword evidence="1" id="KW-0378">Hydrolase</keyword>
<dbReference type="GO" id="GO:0019748">
    <property type="term" value="P:secondary metabolic process"/>
    <property type="evidence" value="ECO:0007669"/>
    <property type="project" value="TreeGrafter"/>
</dbReference>
<keyword evidence="4" id="KW-1185">Reference proteome</keyword>
<dbReference type="InterPro" id="IPR050593">
    <property type="entry name" value="LovG"/>
</dbReference>
<dbReference type="EMBL" id="LCTW02000002">
    <property type="protein sequence ID" value="KXX83199.1"/>
    <property type="molecule type" value="Genomic_DNA"/>
</dbReference>
<accession>A0A175WI73</accession>
<evidence type="ECO:0000313" key="3">
    <source>
        <dbReference type="EMBL" id="KXX83199.1"/>
    </source>
</evidence>
<dbReference type="GO" id="GO:0016787">
    <property type="term" value="F:hydrolase activity"/>
    <property type="evidence" value="ECO:0007669"/>
    <property type="project" value="UniProtKB-KW"/>
</dbReference>
<dbReference type="SUPFAM" id="SSF53474">
    <property type="entry name" value="alpha/beta-Hydrolases"/>
    <property type="match status" value="1"/>
</dbReference>
<dbReference type="Pfam" id="PF03959">
    <property type="entry name" value="FSH1"/>
    <property type="match status" value="1"/>
</dbReference>
<dbReference type="VEuPathDB" id="FungiDB:MMYC01_200221"/>
<organism evidence="3 4">
    <name type="scientific">Madurella mycetomatis</name>
    <dbReference type="NCBI Taxonomy" id="100816"/>
    <lineage>
        <taxon>Eukaryota</taxon>
        <taxon>Fungi</taxon>
        <taxon>Dikarya</taxon>
        <taxon>Ascomycota</taxon>
        <taxon>Pezizomycotina</taxon>
        <taxon>Sordariomycetes</taxon>
        <taxon>Sordariomycetidae</taxon>
        <taxon>Sordariales</taxon>
        <taxon>Sordariales incertae sedis</taxon>
        <taxon>Madurella</taxon>
    </lineage>
</organism>
<sequence length="313" mass="34229">MRILCLHGYGTSGSILKYQLDAFLQRADASHEFVFLDGEYECPKAQGMGTFVQGPFRCFNKSFGPHAIQSSLDHLQDFIDEEGPFDGVIGFSQGGSLALTYLLQEASEMSANPGKVPTFSFAVFLSTIVAFSPDPDFCFDLVEDLTLQDREILKNFPHDASDNDYARLSGPLERAIFFSSLGKVLNTSLRGGFIASDTSLGLVSLGLGCSTTQETATTRSQRQAELDQLPRIMHPAIVPQDRRVRIPTVHVVGSADNAVLVSMSRLMEALCAPSLTQSLAHEGGHEVPRKPGDVQKLWSAIEWAAQEAARQVW</sequence>
<gene>
    <name evidence="3" type="ORF">MMYC01_200221</name>
</gene>
<evidence type="ECO:0000256" key="1">
    <source>
        <dbReference type="ARBA" id="ARBA00022801"/>
    </source>
</evidence>
<dbReference type="Proteomes" id="UP000078237">
    <property type="component" value="Unassembled WGS sequence"/>
</dbReference>
<dbReference type="AlphaFoldDB" id="A0A175WI73"/>
<dbReference type="GO" id="GO:0005737">
    <property type="term" value="C:cytoplasm"/>
    <property type="evidence" value="ECO:0007669"/>
    <property type="project" value="TreeGrafter"/>
</dbReference>
<comment type="caution">
    <text evidence="3">The sequence shown here is derived from an EMBL/GenBank/DDBJ whole genome shotgun (WGS) entry which is preliminary data.</text>
</comment>
<evidence type="ECO:0000259" key="2">
    <source>
        <dbReference type="Pfam" id="PF03959"/>
    </source>
</evidence>
<dbReference type="PANTHER" id="PTHR48070">
    <property type="entry name" value="ESTERASE OVCA2"/>
    <property type="match status" value="1"/>
</dbReference>
<dbReference type="InterPro" id="IPR005645">
    <property type="entry name" value="FSH-like_dom"/>
</dbReference>
<dbReference type="GO" id="GO:0005634">
    <property type="term" value="C:nucleus"/>
    <property type="evidence" value="ECO:0007669"/>
    <property type="project" value="TreeGrafter"/>
</dbReference>
<name>A0A175WI73_9PEZI</name>